<name>A0A6M4JB73_9MOLU</name>
<keyword evidence="1" id="KW-0812">Transmembrane</keyword>
<keyword evidence="3" id="KW-1185">Reference proteome</keyword>
<evidence type="ECO:0000256" key="1">
    <source>
        <dbReference type="SAM" id="Phobius"/>
    </source>
</evidence>
<organism evidence="2 3">
    <name type="scientific">Mycoplasma miroungirhinis</name>
    <dbReference type="NCBI Taxonomy" id="754516"/>
    <lineage>
        <taxon>Bacteria</taxon>
        <taxon>Bacillati</taxon>
        <taxon>Mycoplasmatota</taxon>
        <taxon>Mollicutes</taxon>
        <taxon>Mycoplasmataceae</taxon>
        <taxon>Mycoplasma</taxon>
    </lineage>
</organism>
<proteinExistence type="predicted"/>
<dbReference type="AlphaFoldDB" id="A0A6M4JB73"/>
<accession>A0A6M4JB73</accession>
<dbReference type="EMBL" id="CP053097">
    <property type="protein sequence ID" value="QJR44243.1"/>
    <property type="molecule type" value="Genomic_DNA"/>
</dbReference>
<feature type="transmembrane region" description="Helical" evidence="1">
    <location>
        <begin position="38"/>
        <end position="54"/>
    </location>
</feature>
<dbReference type="Proteomes" id="UP000502118">
    <property type="component" value="Chromosome"/>
</dbReference>
<sequence length="147" mass="17168">MKKIKAEHFTNYEIITSIIHSFLFLIFTLISIVNLSLFWGYLVGLINFIILTLYQQKIIQLVFKKRNISVFKIILLHFSKLLIVAAFLCYLFFFNKLFLVHKIPGSDGSLYPINIITYCVSFLPSTLTRLWTSIVKSKLEIRKEING</sequence>
<feature type="transmembrane region" description="Helical" evidence="1">
    <location>
        <begin position="12"/>
        <end position="32"/>
    </location>
</feature>
<dbReference type="RefSeq" id="WP_171113128.1">
    <property type="nucleotide sequence ID" value="NZ_CP053097.1"/>
</dbReference>
<evidence type="ECO:0000313" key="2">
    <source>
        <dbReference type="EMBL" id="QJR44243.1"/>
    </source>
</evidence>
<dbReference type="KEGG" id="mmio:HLA92_02245"/>
<protein>
    <submittedName>
        <fullName evidence="2">Uncharacterized protein</fullName>
    </submittedName>
</protein>
<keyword evidence="1" id="KW-0472">Membrane</keyword>
<feature type="transmembrane region" description="Helical" evidence="1">
    <location>
        <begin position="74"/>
        <end position="93"/>
    </location>
</feature>
<evidence type="ECO:0000313" key="3">
    <source>
        <dbReference type="Proteomes" id="UP000502118"/>
    </source>
</evidence>
<feature type="transmembrane region" description="Helical" evidence="1">
    <location>
        <begin position="113"/>
        <end position="132"/>
    </location>
</feature>
<gene>
    <name evidence="2" type="ORF">HLA92_02245</name>
</gene>
<keyword evidence="1" id="KW-1133">Transmembrane helix</keyword>
<reference evidence="2 3" key="1">
    <citation type="submission" date="2020-05" db="EMBL/GenBank/DDBJ databases">
        <title>Novel Mycoplasma species detected in Mirounga angustirostris (northern elephant seal) from the USA.</title>
        <authorList>
            <person name="Volokhov D.V."/>
        </authorList>
    </citation>
    <scope>NUCLEOTIDE SEQUENCE [LARGE SCALE GENOMIC DNA]</scope>
    <source>
        <strain evidence="2 3">Mirounga ES2806-NAS</strain>
    </source>
</reference>